<evidence type="ECO:0000313" key="2">
    <source>
        <dbReference type="Proteomes" id="UP000029121"/>
    </source>
</evidence>
<dbReference type="AlphaFoldDB" id="R0I190"/>
<evidence type="ECO:0000313" key="1">
    <source>
        <dbReference type="EMBL" id="EOA35959.1"/>
    </source>
</evidence>
<dbReference type="Proteomes" id="UP000029121">
    <property type="component" value="Unassembled WGS sequence"/>
</dbReference>
<organism evidence="1 2">
    <name type="scientific">Capsella rubella</name>
    <dbReference type="NCBI Taxonomy" id="81985"/>
    <lineage>
        <taxon>Eukaryota</taxon>
        <taxon>Viridiplantae</taxon>
        <taxon>Streptophyta</taxon>
        <taxon>Embryophyta</taxon>
        <taxon>Tracheophyta</taxon>
        <taxon>Spermatophyta</taxon>
        <taxon>Magnoliopsida</taxon>
        <taxon>eudicotyledons</taxon>
        <taxon>Gunneridae</taxon>
        <taxon>Pentapetalae</taxon>
        <taxon>rosids</taxon>
        <taxon>malvids</taxon>
        <taxon>Brassicales</taxon>
        <taxon>Brassicaceae</taxon>
        <taxon>Camelineae</taxon>
        <taxon>Capsella</taxon>
    </lineage>
</organism>
<protein>
    <submittedName>
        <fullName evidence="1">Uncharacterized protein</fullName>
    </submittedName>
</protein>
<accession>R0I190</accession>
<sequence length="88" mass="9899">MLRSACLFASHHNKRSDKGVAGFSSFCRYLVADIPLFHFVISPFHSDSSPFLDSTYYMDGLHPSPLSHHLLNSSRDLLHLASLHLVMT</sequence>
<keyword evidence="2" id="KW-1185">Reference proteome</keyword>
<gene>
    <name evidence="1" type="ORF">CARUB_v10021219mg</name>
</gene>
<reference evidence="2" key="1">
    <citation type="journal article" date="2013" name="Nat. Genet.">
        <title>The Capsella rubella genome and the genomic consequences of rapid mating system evolution.</title>
        <authorList>
            <person name="Slotte T."/>
            <person name="Hazzouri K.M."/>
            <person name="Agren J.A."/>
            <person name="Koenig D."/>
            <person name="Maumus F."/>
            <person name="Guo Y.L."/>
            <person name="Steige K."/>
            <person name="Platts A.E."/>
            <person name="Escobar J.S."/>
            <person name="Newman L.K."/>
            <person name="Wang W."/>
            <person name="Mandakova T."/>
            <person name="Vello E."/>
            <person name="Smith L.M."/>
            <person name="Henz S.R."/>
            <person name="Steffen J."/>
            <person name="Takuno S."/>
            <person name="Brandvain Y."/>
            <person name="Coop G."/>
            <person name="Andolfatto P."/>
            <person name="Hu T.T."/>
            <person name="Blanchette M."/>
            <person name="Clark R.M."/>
            <person name="Quesneville H."/>
            <person name="Nordborg M."/>
            <person name="Gaut B.S."/>
            <person name="Lysak M.A."/>
            <person name="Jenkins J."/>
            <person name="Grimwood J."/>
            <person name="Chapman J."/>
            <person name="Prochnik S."/>
            <person name="Shu S."/>
            <person name="Rokhsar D."/>
            <person name="Schmutz J."/>
            <person name="Weigel D."/>
            <person name="Wright S.I."/>
        </authorList>
    </citation>
    <scope>NUCLEOTIDE SEQUENCE [LARGE SCALE GENOMIC DNA]</scope>
    <source>
        <strain evidence="2">cv. Monte Gargano</strain>
    </source>
</reference>
<dbReference type="EMBL" id="KB870806">
    <property type="protein sequence ID" value="EOA35959.1"/>
    <property type="molecule type" value="Genomic_DNA"/>
</dbReference>
<name>R0I190_9BRAS</name>
<proteinExistence type="predicted"/>